<feature type="region of interest" description="Disordered" evidence="1">
    <location>
        <begin position="125"/>
        <end position="158"/>
    </location>
</feature>
<dbReference type="Proteomes" id="UP000838756">
    <property type="component" value="Unassembled WGS sequence"/>
</dbReference>
<organism evidence="2 3">
    <name type="scientific">Pararge aegeria aegeria</name>
    <dbReference type="NCBI Taxonomy" id="348720"/>
    <lineage>
        <taxon>Eukaryota</taxon>
        <taxon>Metazoa</taxon>
        <taxon>Ecdysozoa</taxon>
        <taxon>Arthropoda</taxon>
        <taxon>Hexapoda</taxon>
        <taxon>Insecta</taxon>
        <taxon>Pterygota</taxon>
        <taxon>Neoptera</taxon>
        <taxon>Endopterygota</taxon>
        <taxon>Lepidoptera</taxon>
        <taxon>Glossata</taxon>
        <taxon>Ditrysia</taxon>
        <taxon>Papilionoidea</taxon>
        <taxon>Nymphalidae</taxon>
        <taxon>Satyrinae</taxon>
        <taxon>Satyrini</taxon>
        <taxon>Parargina</taxon>
        <taxon>Pararge</taxon>
    </lineage>
</organism>
<dbReference type="AlphaFoldDB" id="A0A8S4SEF1"/>
<keyword evidence="3" id="KW-1185">Reference proteome</keyword>
<feature type="region of interest" description="Disordered" evidence="1">
    <location>
        <begin position="509"/>
        <end position="530"/>
    </location>
</feature>
<dbReference type="EMBL" id="CAKXAJ010026170">
    <property type="protein sequence ID" value="CAH2260802.1"/>
    <property type="molecule type" value="Genomic_DNA"/>
</dbReference>
<evidence type="ECO:0000313" key="2">
    <source>
        <dbReference type="EMBL" id="CAH2260802.1"/>
    </source>
</evidence>
<gene>
    <name evidence="2" type="primary">jg26207</name>
    <name evidence="2" type="ORF">PAEG_LOCUS23779</name>
</gene>
<feature type="compositionally biased region" description="Acidic residues" evidence="1">
    <location>
        <begin position="512"/>
        <end position="522"/>
    </location>
</feature>
<protein>
    <submittedName>
        <fullName evidence="2">Jg26207 protein</fullName>
    </submittedName>
</protein>
<name>A0A8S4SEF1_9NEOP</name>
<sequence length="530" mass="59028">MCSNQTPSPPPPPNNTNTTCKDDNIKVFEFCELIKDPEDDTVSIVKETFTEEVITTPEGSVFGKPTHNRYRYCREVIQPFCKAHTTACPRYPTHRVIPFQKSLSNTSQSSKIQLSDSGVIIMSPNEKKTFDNPSISSIKSDGKKRPCPPPLPRNEKKECQKEESNCETYSKCPQYKDEASLKEYLSSCLSTTITMAKKASATCLEKCEKTIGVKQPKCGEEKPTYYVIKKPKSKDSVTDNRYENILSSDIVQSFKSGVKGIVDTVINKTKETASMFTSGSCKDLQQEKDRKTKDCENKAITNVVDILPNIFKSQDDSSKNSTLTKIKSALTLNSQDHADTKENSSITKITSMLPNPSKSHEDHVASNKNSFSNITSFLTDRFKSKEDTNSESLTRIKNVLRSTINVDNNPDNSMQDKSSLAKMLEPAVAAIERVTSALSSTASTTLSTVKGLSMTDIINSRLDSSSPEDDTNINRRASKPSNITLEHKNEPNDSPSMFTMLKTKFYSMFADDKEETQDENASEDQPVDKL</sequence>
<proteinExistence type="predicted"/>
<dbReference type="OrthoDB" id="7338248at2759"/>
<accession>A0A8S4SEF1</accession>
<feature type="region of interest" description="Disordered" evidence="1">
    <location>
        <begin position="460"/>
        <end position="497"/>
    </location>
</feature>
<comment type="caution">
    <text evidence="2">The sequence shown here is derived from an EMBL/GenBank/DDBJ whole genome shotgun (WGS) entry which is preliminary data.</text>
</comment>
<evidence type="ECO:0000313" key="3">
    <source>
        <dbReference type="Proteomes" id="UP000838756"/>
    </source>
</evidence>
<evidence type="ECO:0000256" key="1">
    <source>
        <dbReference type="SAM" id="MobiDB-lite"/>
    </source>
</evidence>
<reference evidence="2" key="1">
    <citation type="submission" date="2022-03" db="EMBL/GenBank/DDBJ databases">
        <authorList>
            <person name="Lindestad O."/>
        </authorList>
    </citation>
    <scope>NUCLEOTIDE SEQUENCE</scope>
</reference>